<keyword evidence="1" id="KW-0732">Signal</keyword>
<dbReference type="EMBL" id="CP107006">
    <property type="protein sequence ID" value="UYQ94629.1"/>
    <property type="molecule type" value="Genomic_DNA"/>
</dbReference>
<sequence length="206" mass="22865">MKTNFIACLALAVLAFLCGSCERANTKKQQISTRPSLSTLAMANPLELGYRELSVDELLNSRSVKIVPERRKQAVAADFLRKFIVYLNDDNHTIYIRCRDERPATDGAYSYLMRSFDCAGNSISPRVETPGLIMECHETDYYGAIGTTYLAHALGEADGQLIIRSEGRHSYLAGEELECALNLSATGQDGLCRAANQERTGWLRAF</sequence>
<keyword evidence="3" id="KW-1185">Reference proteome</keyword>
<dbReference type="RefSeq" id="WP_264282497.1">
    <property type="nucleotide sequence ID" value="NZ_CP107006.1"/>
</dbReference>
<reference evidence="2" key="1">
    <citation type="submission" date="2022-10" db="EMBL/GenBank/DDBJ databases">
        <title>Chitinophaga sp. nov., isolated from soil.</title>
        <authorList>
            <person name="Jeon C.O."/>
        </authorList>
    </citation>
    <scope>NUCLEOTIDE SEQUENCE</scope>
    <source>
        <strain evidence="2">R8</strain>
    </source>
</reference>
<accession>A0ABY6J8Z0</accession>
<name>A0ABY6J8Z0_9BACT</name>
<protein>
    <submittedName>
        <fullName evidence="2">Uncharacterized protein</fullName>
    </submittedName>
</protein>
<gene>
    <name evidence="2" type="ORF">MKQ68_05925</name>
</gene>
<evidence type="ECO:0000313" key="3">
    <source>
        <dbReference type="Proteomes" id="UP001162741"/>
    </source>
</evidence>
<evidence type="ECO:0000256" key="1">
    <source>
        <dbReference type="SAM" id="SignalP"/>
    </source>
</evidence>
<dbReference type="Proteomes" id="UP001162741">
    <property type="component" value="Chromosome"/>
</dbReference>
<proteinExistence type="predicted"/>
<organism evidence="2 3">
    <name type="scientific">Chitinophaga horti</name>
    <dbReference type="NCBI Taxonomy" id="2920382"/>
    <lineage>
        <taxon>Bacteria</taxon>
        <taxon>Pseudomonadati</taxon>
        <taxon>Bacteroidota</taxon>
        <taxon>Chitinophagia</taxon>
        <taxon>Chitinophagales</taxon>
        <taxon>Chitinophagaceae</taxon>
        <taxon>Chitinophaga</taxon>
    </lineage>
</organism>
<feature type="signal peptide" evidence="1">
    <location>
        <begin position="1"/>
        <end position="24"/>
    </location>
</feature>
<feature type="chain" id="PRO_5046565448" evidence="1">
    <location>
        <begin position="25"/>
        <end position="206"/>
    </location>
</feature>
<evidence type="ECO:0000313" key="2">
    <source>
        <dbReference type="EMBL" id="UYQ94629.1"/>
    </source>
</evidence>